<feature type="domain" description="BCAS3 WD40" evidence="2">
    <location>
        <begin position="190"/>
        <end position="364"/>
    </location>
</feature>
<dbReference type="AlphaFoldDB" id="A0A507EA35"/>
<dbReference type="GO" id="GO:0042594">
    <property type="term" value="P:response to starvation"/>
    <property type="evidence" value="ECO:0007669"/>
    <property type="project" value="TreeGrafter"/>
</dbReference>
<evidence type="ECO:0000256" key="1">
    <source>
        <dbReference type="SAM" id="MobiDB-lite"/>
    </source>
</evidence>
<dbReference type="PANTHER" id="PTHR13268">
    <property type="entry name" value="BREAST CARCINOMA AMPLIFIED SEQUENCE 3"/>
    <property type="match status" value="1"/>
</dbReference>
<dbReference type="InterPro" id="IPR001680">
    <property type="entry name" value="WD40_rpt"/>
</dbReference>
<dbReference type="EMBL" id="QEAP01000695">
    <property type="protein sequence ID" value="TPX60257.1"/>
    <property type="molecule type" value="Genomic_DNA"/>
</dbReference>
<reference evidence="3 4" key="1">
    <citation type="journal article" date="2019" name="Sci. Rep.">
        <title>Comparative genomics of chytrid fungi reveal insights into the obligate biotrophic and pathogenic lifestyle of Synchytrium endobioticum.</title>
        <authorList>
            <person name="van de Vossenberg B.T.L.H."/>
            <person name="Warris S."/>
            <person name="Nguyen H.D.T."/>
            <person name="van Gent-Pelzer M.P.E."/>
            <person name="Joly D.L."/>
            <person name="van de Geest H.C."/>
            <person name="Bonants P.J.M."/>
            <person name="Smith D.S."/>
            <person name="Levesque C.A."/>
            <person name="van der Lee T.A.J."/>
        </authorList>
    </citation>
    <scope>NUCLEOTIDE SEQUENCE [LARGE SCALE GENOMIC DNA]</scope>
    <source>
        <strain evidence="3 4">CBS 675.73</strain>
    </source>
</reference>
<dbReference type="SUPFAM" id="SSF50978">
    <property type="entry name" value="WD40 repeat-like"/>
    <property type="match status" value="1"/>
</dbReference>
<organism evidence="3 4">
    <name type="scientific">Chytriomyces confervae</name>
    <dbReference type="NCBI Taxonomy" id="246404"/>
    <lineage>
        <taxon>Eukaryota</taxon>
        <taxon>Fungi</taxon>
        <taxon>Fungi incertae sedis</taxon>
        <taxon>Chytridiomycota</taxon>
        <taxon>Chytridiomycota incertae sedis</taxon>
        <taxon>Chytridiomycetes</taxon>
        <taxon>Chytridiales</taxon>
        <taxon>Chytriomycetaceae</taxon>
        <taxon>Chytriomyces</taxon>
    </lineage>
</organism>
<feature type="region of interest" description="Disordered" evidence="1">
    <location>
        <begin position="131"/>
        <end position="155"/>
    </location>
</feature>
<dbReference type="InterPro" id="IPR036322">
    <property type="entry name" value="WD40_repeat_dom_sf"/>
</dbReference>
<dbReference type="Proteomes" id="UP000320333">
    <property type="component" value="Unassembled WGS sequence"/>
</dbReference>
<dbReference type="InterPro" id="IPR048382">
    <property type="entry name" value="BCAS3_WD40"/>
</dbReference>
<dbReference type="InterPro" id="IPR015943">
    <property type="entry name" value="WD40/YVTN_repeat-like_dom_sf"/>
</dbReference>
<dbReference type="GO" id="GO:0006914">
    <property type="term" value="P:autophagy"/>
    <property type="evidence" value="ECO:0007669"/>
    <property type="project" value="InterPro"/>
</dbReference>
<evidence type="ECO:0000313" key="3">
    <source>
        <dbReference type="EMBL" id="TPX60257.1"/>
    </source>
</evidence>
<proteinExistence type="predicted"/>
<comment type="caution">
    <text evidence="3">The sequence shown here is derived from an EMBL/GenBank/DDBJ whole genome shotgun (WGS) entry which is preliminary data.</text>
</comment>
<feature type="compositionally biased region" description="Polar residues" evidence="1">
    <location>
        <begin position="95"/>
        <end position="104"/>
    </location>
</feature>
<dbReference type="OrthoDB" id="25778at2759"/>
<dbReference type="PANTHER" id="PTHR13268:SF0">
    <property type="entry name" value="BCAS3 MICROTUBULE ASSOCIATED CELL MIGRATION FACTOR"/>
    <property type="match status" value="1"/>
</dbReference>
<dbReference type="Pfam" id="PF21034">
    <property type="entry name" value="BCAS3_WD40"/>
    <property type="match status" value="2"/>
</dbReference>
<dbReference type="SMART" id="SM00320">
    <property type="entry name" value="WD40"/>
    <property type="match status" value="3"/>
</dbReference>
<feature type="domain" description="BCAS3 WD40" evidence="2">
    <location>
        <begin position="501"/>
        <end position="610"/>
    </location>
</feature>
<evidence type="ECO:0000259" key="2">
    <source>
        <dbReference type="Pfam" id="PF21034"/>
    </source>
</evidence>
<protein>
    <recommendedName>
        <fullName evidence="2">BCAS3 WD40 domain-containing protein</fullName>
    </recommendedName>
</protein>
<gene>
    <name evidence="3" type="ORF">CcCBS67573_g09021</name>
</gene>
<name>A0A507EA35_9FUNG</name>
<sequence length="1022" mass="109557">MGKKKNRAPPAAPIAIAPALNPVPIPHEDEEPTSIESAGAVSHEDTLQSDLDTVDGTPGGAETDHEDVFALEFDEAPISKSDLPSQPPPDRESDTAQLPSHSRNNVETIESTPISLSAAHFQMPQSLARNAPIKQSARRTAKQRNPPSSSLISQLGSIVKGSLTGTSSTSPQSPPFNAKSPESILCAKFVRIRFWDSQREKNVANFTDDGNMCLLVGYERGFQVWSISSSLGTEFSQLVSVRNELQRVIDLDVVPYPSIELQKEIANSDMASSFPLIALVESAPESPSNAYAVKLYSLNSHRIVKEWNFSANVLSVKCSSNLIAVGLSDNTIQIYSALSLKPVSCIPEAYPVFTVGSRLLIYASTVKPPKPQPLSKSNANTKNGEDFDEWVLHSHQSIMGAGSQPSVGDKAIDGLKRATGKVVKEVLGGANYLGAVGYTAVQNYLQNGTTTTGAEDISVTQATDASNAPPHLENSKAEGVIAIREFPLDIHFESSSSDDVSLDEQSTLISHWKAHTNKISYLTLNEAQTLLFTSSTSANTFFIFSLNVASPLERNLPRNRSVNTLMPQICLYKLERGFTPATIESVSFSSNGKWCAVSTARGTTHVYALPQVRNGGKDIEKVYELGVINGWTDAKAGNVDAVNAALYSVSGAGNAVVNPWEGVSIYPAARLKQNSPLATTVPVHDGGEKTSAKDLVDAAASGRAALSVAFFFDRVSSNAPANGASGRRDSGAGLLANAVSGLAASPNLPGFLGGGILDSDFTKLFRQRMVSVHPSGFATLHHLDVGAYVHGADHSPNASVGSYGNSPGVGFSASPKNGSWAGLHQHHHGAAKIQVKDVMQWDINRCRDWAEYKPDLQASRAKSPPWKLGTWASQIETTTYDTIAFGPPIWADPVFKLHMFSADPAKRGLSKTAQGPDLSDLPTFHALETTREIVKPAGTRADTYPSLRDSVFVDNDISSAMGDQPFSGANGVTTPVWRKEGLSFEDALVVDNTIAPPELGDHLSESQFGYKLYKMAKKYTTQ</sequence>
<dbReference type="GO" id="GO:0005737">
    <property type="term" value="C:cytoplasm"/>
    <property type="evidence" value="ECO:0007669"/>
    <property type="project" value="TreeGrafter"/>
</dbReference>
<keyword evidence="4" id="KW-1185">Reference proteome</keyword>
<feature type="compositionally biased region" description="Polar residues" evidence="1">
    <location>
        <begin position="143"/>
        <end position="155"/>
    </location>
</feature>
<accession>A0A507EA35</accession>
<dbReference type="InterPro" id="IPR045142">
    <property type="entry name" value="BCAS3-like"/>
</dbReference>
<dbReference type="Gene3D" id="2.130.10.10">
    <property type="entry name" value="YVTN repeat-like/Quinoprotein amine dehydrogenase"/>
    <property type="match status" value="2"/>
</dbReference>
<feature type="compositionally biased region" description="Low complexity" evidence="1">
    <location>
        <begin position="13"/>
        <end position="22"/>
    </location>
</feature>
<evidence type="ECO:0000313" key="4">
    <source>
        <dbReference type="Proteomes" id="UP000320333"/>
    </source>
</evidence>
<feature type="region of interest" description="Disordered" evidence="1">
    <location>
        <begin position="1"/>
        <end position="104"/>
    </location>
</feature>